<feature type="region of interest" description="Disordered" evidence="1">
    <location>
        <begin position="230"/>
        <end position="250"/>
    </location>
</feature>
<protein>
    <recommendedName>
        <fullName evidence="2">DUF7514 domain-containing protein</fullName>
    </recommendedName>
</protein>
<dbReference type="PANTHER" id="PTHR39611">
    <property type="entry name" value="HYDROXYPROLINE-RICH GLYCOPROTEIN DZ-HRGP-RELATED"/>
    <property type="match status" value="1"/>
</dbReference>
<evidence type="ECO:0000256" key="1">
    <source>
        <dbReference type="SAM" id="MobiDB-lite"/>
    </source>
</evidence>
<dbReference type="AlphaFoldDB" id="A0A9P4HYV8"/>
<feature type="non-terminal residue" evidence="3">
    <location>
        <position position="250"/>
    </location>
</feature>
<feature type="domain" description="DUF7514" evidence="2">
    <location>
        <begin position="17"/>
        <end position="178"/>
    </location>
</feature>
<dbReference type="PANTHER" id="PTHR39611:SF2">
    <property type="entry name" value="HYDROXYPROLINE-RICH GLYCOPROTEIN DZ-HRGP"/>
    <property type="match status" value="1"/>
</dbReference>
<evidence type="ECO:0000313" key="3">
    <source>
        <dbReference type="EMBL" id="KAF2090052.1"/>
    </source>
</evidence>
<proteinExistence type="predicted"/>
<reference evidence="3" key="1">
    <citation type="journal article" date="2020" name="Stud. Mycol.">
        <title>101 Dothideomycetes genomes: a test case for predicting lifestyles and emergence of pathogens.</title>
        <authorList>
            <person name="Haridas S."/>
            <person name="Albert R."/>
            <person name="Binder M."/>
            <person name="Bloem J."/>
            <person name="Labutti K."/>
            <person name="Salamov A."/>
            <person name="Andreopoulos B."/>
            <person name="Baker S."/>
            <person name="Barry K."/>
            <person name="Bills G."/>
            <person name="Bluhm B."/>
            <person name="Cannon C."/>
            <person name="Castanera R."/>
            <person name="Culley D."/>
            <person name="Daum C."/>
            <person name="Ezra D."/>
            <person name="Gonzalez J."/>
            <person name="Henrissat B."/>
            <person name="Kuo A."/>
            <person name="Liang C."/>
            <person name="Lipzen A."/>
            <person name="Lutzoni F."/>
            <person name="Magnuson J."/>
            <person name="Mondo S."/>
            <person name="Nolan M."/>
            <person name="Ohm R."/>
            <person name="Pangilinan J."/>
            <person name="Park H.-J."/>
            <person name="Ramirez L."/>
            <person name="Alfaro M."/>
            <person name="Sun H."/>
            <person name="Tritt A."/>
            <person name="Yoshinaga Y."/>
            <person name="Zwiers L.-H."/>
            <person name="Turgeon B."/>
            <person name="Goodwin S."/>
            <person name="Spatafora J."/>
            <person name="Crous P."/>
            <person name="Grigoriev I."/>
        </authorList>
    </citation>
    <scope>NUCLEOTIDE SEQUENCE</scope>
    <source>
        <strain evidence="3">CBS 121410</strain>
    </source>
</reference>
<dbReference type="EMBL" id="ML978713">
    <property type="protein sequence ID" value="KAF2090052.1"/>
    <property type="molecule type" value="Genomic_DNA"/>
</dbReference>
<gene>
    <name evidence="3" type="ORF">K490DRAFT_35850</name>
</gene>
<organism evidence="3 4">
    <name type="scientific">Saccharata proteae CBS 121410</name>
    <dbReference type="NCBI Taxonomy" id="1314787"/>
    <lineage>
        <taxon>Eukaryota</taxon>
        <taxon>Fungi</taxon>
        <taxon>Dikarya</taxon>
        <taxon>Ascomycota</taxon>
        <taxon>Pezizomycotina</taxon>
        <taxon>Dothideomycetes</taxon>
        <taxon>Dothideomycetes incertae sedis</taxon>
        <taxon>Botryosphaeriales</taxon>
        <taxon>Saccharataceae</taxon>
        <taxon>Saccharata</taxon>
    </lineage>
</organism>
<keyword evidence="4" id="KW-1185">Reference proteome</keyword>
<sequence>MNETPDPATREALEYWGYLFRNDKCGTELLNKLLAGIANYISANFEPQHDCEDITPAQLARFYKAVGGDYDILFLATPAPSVAFIYKSIGCLHSLQPAPDSDGYSVPMIPALKRKGFITWQTIQLLLGPEEHVPFLQRAVELFDIKDPTTGELFPKLLPKESFPEHPDKDMVNWYEGVSNRLRKEAEAEEAKQRPPPGAGERMPRTSSDFSADESFEEIRKDANGAAAYFRNPLYRDRGGRPTIIRSYSR</sequence>
<comment type="caution">
    <text evidence="3">The sequence shown here is derived from an EMBL/GenBank/DDBJ whole genome shotgun (WGS) entry which is preliminary data.</text>
</comment>
<feature type="compositionally biased region" description="Basic and acidic residues" evidence="1">
    <location>
        <begin position="184"/>
        <end position="193"/>
    </location>
</feature>
<name>A0A9P4HYV8_9PEZI</name>
<dbReference type="Proteomes" id="UP000799776">
    <property type="component" value="Unassembled WGS sequence"/>
</dbReference>
<evidence type="ECO:0000259" key="2">
    <source>
        <dbReference type="Pfam" id="PF24355"/>
    </source>
</evidence>
<dbReference type="OrthoDB" id="5420895at2759"/>
<dbReference type="Pfam" id="PF24355">
    <property type="entry name" value="DUF7514"/>
    <property type="match status" value="1"/>
</dbReference>
<dbReference type="InterPro" id="IPR055936">
    <property type="entry name" value="DUF7514"/>
</dbReference>
<accession>A0A9P4HYV8</accession>
<evidence type="ECO:0000313" key="4">
    <source>
        <dbReference type="Proteomes" id="UP000799776"/>
    </source>
</evidence>
<feature type="region of interest" description="Disordered" evidence="1">
    <location>
        <begin position="184"/>
        <end position="217"/>
    </location>
</feature>